<organism evidence="1 2">
    <name type="scientific">Stakelama pacifica</name>
    <dbReference type="NCBI Taxonomy" id="517720"/>
    <lineage>
        <taxon>Bacteria</taxon>
        <taxon>Pseudomonadati</taxon>
        <taxon>Pseudomonadota</taxon>
        <taxon>Alphaproteobacteria</taxon>
        <taxon>Sphingomonadales</taxon>
        <taxon>Sphingomonadaceae</taxon>
        <taxon>Stakelama</taxon>
    </lineage>
</organism>
<protein>
    <recommendedName>
        <fullName evidence="3">PH (Pleckstrin Homology) domain-containing protein</fullName>
    </recommendedName>
</protein>
<dbReference type="EMBL" id="SNWD01000002">
    <property type="protein sequence ID" value="TDN85627.1"/>
    <property type="molecule type" value="Genomic_DNA"/>
</dbReference>
<gene>
    <name evidence="1" type="ORF">EV664_102335</name>
</gene>
<keyword evidence="2" id="KW-1185">Reference proteome</keyword>
<dbReference type="AlphaFoldDB" id="A0A4R6FV76"/>
<dbReference type="Proteomes" id="UP000295493">
    <property type="component" value="Unassembled WGS sequence"/>
</dbReference>
<evidence type="ECO:0008006" key="3">
    <source>
        <dbReference type="Google" id="ProtNLM"/>
    </source>
</evidence>
<evidence type="ECO:0000313" key="1">
    <source>
        <dbReference type="EMBL" id="TDN85627.1"/>
    </source>
</evidence>
<dbReference type="RefSeq" id="WP_133494534.1">
    <property type="nucleotide sequence ID" value="NZ_BMLU01000002.1"/>
</dbReference>
<sequence>MSWWALIGSFVAILALAGLVRLWKLGHAALDDEAGVRRIAQQLLPDFPCEQVVRDSVGESALLFGPKGVAFVKLHGAHFVAQRLGDAPPFRRDLTVVSVGLEEALYGPCVVRLDSERAARDLTRMLQSRR</sequence>
<evidence type="ECO:0000313" key="2">
    <source>
        <dbReference type="Proteomes" id="UP000295493"/>
    </source>
</evidence>
<comment type="caution">
    <text evidence="1">The sequence shown here is derived from an EMBL/GenBank/DDBJ whole genome shotgun (WGS) entry which is preliminary data.</text>
</comment>
<reference evidence="1 2" key="1">
    <citation type="submission" date="2019-03" db="EMBL/GenBank/DDBJ databases">
        <title>Genomic Encyclopedia of Type Strains, Phase IV (KMG-IV): sequencing the most valuable type-strain genomes for metagenomic binning, comparative biology and taxonomic classification.</title>
        <authorList>
            <person name="Goeker M."/>
        </authorList>
    </citation>
    <scope>NUCLEOTIDE SEQUENCE [LARGE SCALE GENOMIC DNA]</scope>
    <source>
        <strain evidence="1 2">DSM 25059</strain>
    </source>
</reference>
<proteinExistence type="predicted"/>
<name>A0A4R6FV76_9SPHN</name>
<accession>A0A4R6FV76</accession>